<dbReference type="KEGG" id="drc:G0Q07_00270"/>
<dbReference type="Proteomes" id="UP000474630">
    <property type="component" value="Chromosome"/>
</dbReference>
<evidence type="ECO:0000313" key="2">
    <source>
        <dbReference type="Proteomes" id="UP000474630"/>
    </source>
</evidence>
<name>A0A6C0R8M6_9BACT</name>
<sequence length="118" mass="12641">MEKEYFSSCTGGVLPIKSGGRWLFGDDLIAPPHRCKRGPLRLKGGETGAGGDCVDLTTNNNAHISKVENMGTGDNNLNPFFLMEEHALATARCNRAAATKGQRGTIVANKNKTSAYET</sequence>
<keyword evidence="2" id="KW-1185">Reference proteome</keyword>
<protein>
    <submittedName>
        <fullName evidence="1">Uncharacterized protein</fullName>
    </submittedName>
</protein>
<gene>
    <name evidence="1" type="ORF">G0Q07_00270</name>
</gene>
<organism evidence="1 2">
    <name type="scientific">Draconibacterium halophilum</name>
    <dbReference type="NCBI Taxonomy" id="2706887"/>
    <lineage>
        <taxon>Bacteria</taxon>
        <taxon>Pseudomonadati</taxon>
        <taxon>Bacteroidota</taxon>
        <taxon>Bacteroidia</taxon>
        <taxon>Marinilabiliales</taxon>
        <taxon>Prolixibacteraceae</taxon>
        <taxon>Draconibacterium</taxon>
    </lineage>
</organism>
<dbReference type="EMBL" id="CP048409">
    <property type="protein sequence ID" value="QIA06262.1"/>
    <property type="molecule type" value="Genomic_DNA"/>
</dbReference>
<reference evidence="1 2" key="1">
    <citation type="submission" date="2020-02" db="EMBL/GenBank/DDBJ databases">
        <title>Genome sequencing for Draconibacterium sp. strain M1.</title>
        <authorList>
            <person name="Park S.-J."/>
        </authorList>
    </citation>
    <scope>NUCLEOTIDE SEQUENCE [LARGE SCALE GENOMIC DNA]</scope>
    <source>
        <strain evidence="1 2">M1</strain>
    </source>
</reference>
<evidence type="ECO:0000313" key="1">
    <source>
        <dbReference type="EMBL" id="QIA06262.1"/>
    </source>
</evidence>
<proteinExistence type="predicted"/>
<accession>A0A6C0R8M6</accession>
<dbReference type="RefSeq" id="WP_163344123.1">
    <property type="nucleotide sequence ID" value="NZ_CP048409.1"/>
</dbReference>
<dbReference type="AlphaFoldDB" id="A0A6C0R8M6"/>